<keyword evidence="3" id="KW-1185">Reference proteome</keyword>
<gene>
    <name evidence="2" type="ORF">Q7514_27375</name>
</gene>
<name>A0ABU7LJ25_9NOCA</name>
<dbReference type="Pfam" id="PF26563">
    <property type="entry name" value="Rv3660c_N"/>
    <property type="match status" value="1"/>
</dbReference>
<evidence type="ECO:0000313" key="3">
    <source>
        <dbReference type="Proteomes" id="UP001336020"/>
    </source>
</evidence>
<dbReference type="Gene3D" id="3.40.50.300">
    <property type="entry name" value="P-loop containing nucleotide triphosphate hydrolases"/>
    <property type="match status" value="1"/>
</dbReference>
<dbReference type="InterPro" id="IPR059050">
    <property type="entry name" value="Rv3660c_N"/>
</dbReference>
<dbReference type="Proteomes" id="UP001336020">
    <property type="component" value="Unassembled WGS sequence"/>
</dbReference>
<dbReference type="PANTHER" id="PTHR43384:SF11">
    <property type="entry name" value="SEPTUM SITE DETERMINING PROTEIN"/>
    <property type="match status" value="1"/>
</dbReference>
<sequence length="353" mass="35203">MNDVLALIGDATLLASLRRVAAAADRQLAEPTVLPRRRAWLDAGLVVVDRDEALACAAALPRRSGVVLVCPDEPGLDEWQAAATVGAEHVLGLPDDEVELLAVLGAAAEPEAGGGTVLAVVGGCGGAGASTFSAALAWAAAARGAPGVLLVDADPFGAGLDTLTGLEERAGIRWSGLTVDSGSVSARALRDAVPEWLSGVGVLAGDRGAERVGAAPLTAVLEAARRAGVAVVCDVARTFDEVAEAAIAAADTTVLVTQARVSGALAAARTADWITGRAATAGVVVRGPAPGGLRAADVAAVVGLPLLAAMRPQPGLAEALERGGLRLRQRSPLVVAALEVFDSSVHAGPRGAA</sequence>
<dbReference type="PANTHER" id="PTHR43384">
    <property type="entry name" value="SEPTUM SITE-DETERMINING PROTEIN MIND HOMOLOG, CHLOROPLASTIC-RELATED"/>
    <property type="match status" value="1"/>
</dbReference>
<proteinExistence type="predicted"/>
<organism evidence="2 3">
    <name type="scientific">Rhodococcus artemisiae</name>
    <dbReference type="NCBI Taxonomy" id="714159"/>
    <lineage>
        <taxon>Bacteria</taxon>
        <taxon>Bacillati</taxon>
        <taxon>Actinomycetota</taxon>
        <taxon>Actinomycetes</taxon>
        <taxon>Mycobacteriales</taxon>
        <taxon>Nocardiaceae</taxon>
        <taxon>Rhodococcus</taxon>
    </lineage>
</organism>
<protein>
    <recommendedName>
        <fullName evidence="1">Rv3660c-like CheY-like N-terminal domain-containing protein</fullName>
    </recommendedName>
</protein>
<comment type="caution">
    <text evidence="2">The sequence shown here is derived from an EMBL/GenBank/DDBJ whole genome shotgun (WGS) entry which is preliminary data.</text>
</comment>
<dbReference type="InterPro" id="IPR027417">
    <property type="entry name" value="P-loop_NTPase"/>
</dbReference>
<dbReference type="RefSeq" id="WP_330136422.1">
    <property type="nucleotide sequence ID" value="NZ_JAUTXY010000017.1"/>
</dbReference>
<dbReference type="InterPro" id="IPR050625">
    <property type="entry name" value="ParA/MinD_ATPase"/>
</dbReference>
<reference evidence="2 3" key="1">
    <citation type="submission" date="2023-07" db="EMBL/GenBank/DDBJ databases">
        <authorList>
            <person name="Girao M."/>
            <person name="Carvalho M.F."/>
        </authorList>
    </citation>
    <scope>NUCLEOTIDE SEQUENCE [LARGE SCALE GENOMIC DNA]</scope>
    <source>
        <strain evidence="2 3">YIM65754</strain>
    </source>
</reference>
<evidence type="ECO:0000259" key="1">
    <source>
        <dbReference type="Pfam" id="PF26563"/>
    </source>
</evidence>
<dbReference type="InterPro" id="IPR022521">
    <property type="entry name" value="Rv3660c"/>
</dbReference>
<feature type="domain" description="Rv3660c-like CheY-like N-terminal" evidence="1">
    <location>
        <begin position="8"/>
        <end position="113"/>
    </location>
</feature>
<evidence type="ECO:0000313" key="2">
    <source>
        <dbReference type="EMBL" id="MEE2061252.1"/>
    </source>
</evidence>
<dbReference type="NCBIfam" id="TIGR03815">
    <property type="entry name" value="CpaE_hom_Actino"/>
    <property type="match status" value="1"/>
</dbReference>
<dbReference type="SUPFAM" id="SSF52540">
    <property type="entry name" value="P-loop containing nucleoside triphosphate hydrolases"/>
    <property type="match status" value="1"/>
</dbReference>
<dbReference type="EMBL" id="JAUTXY010000017">
    <property type="protein sequence ID" value="MEE2061252.1"/>
    <property type="molecule type" value="Genomic_DNA"/>
</dbReference>
<accession>A0ABU7LJ25</accession>